<reference evidence="1 2" key="1">
    <citation type="submission" date="2013-07" db="EMBL/GenBank/DDBJ databases">
        <title>Genome sequence of Salmonella bongori N268-08 - a rare clinical isolate.</title>
        <authorList>
            <person name="Marti R."/>
            <person name="Hagens S."/>
            <person name="Loessner M.J."/>
            <person name="Klumpp J."/>
        </authorList>
    </citation>
    <scope>NUCLEOTIDE SEQUENCE [LARGE SCALE GENOMIC DNA]</scope>
    <source>
        <strain evidence="1 2">N268-08</strain>
    </source>
</reference>
<evidence type="ECO:0000313" key="2">
    <source>
        <dbReference type="Proteomes" id="UP000015042"/>
    </source>
</evidence>
<protein>
    <submittedName>
        <fullName evidence="1">Uncharacterized protein</fullName>
    </submittedName>
</protein>
<dbReference type="Proteomes" id="UP000015042">
    <property type="component" value="Chromosome"/>
</dbReference>
<organism evidence="1 2">
    <name type="scientific">Salmonella bongori N268-08</name>
    <dbReference type="NCBI Taxonomy" id="1197719"/>
    <lineage>
        <taxon>Bacteria</taxon>
        <taxon>Pseudomonadati</taxon>
        <taxon>Pseudomonadota</taxon>
        <taxon>Gammaproteobacteria</taxon>
        <taxon>Enterobacterales</taxon>
        <taxon>Enterobacteriaceae</taxon>
        <taxon>Salmonella</taxon>
    </lineage>
</organism>
<proteinExistence type="predicted"/>
<dbReference type="AlphaFoldDB" id="S5N9P3"/>
<name>S5N9P3_SALBN</name>
<dbReference type="EMBL" id="CP006608">
    <property type="protein sequence ID" value="AGR59320.1"/>
    <property type="molecule type" value="Genomic_DNA"/>
</dbReference>
<evidence type="ECO:0000313" key="1">
    <source>
        <dbReference type="EMBL" id="AGR59320.1"/>
    </source>
</evidence>
<accession>S5N9P3</accession>
<sequence>MTKRPVSAGRFAVEKHRRRSAICCYQVQVMPELSGIS</sequence>
<dbReference type="HOGENOM" id="CLU_3348322_0_0_6"/>
<dbReference type="PATRIC" id="fig|1197719.3.peg.2128"/>
<dbReference type="KEGG" id="sbz:A464_2135"/>
<gene>
    <name evidence="1" type="ORF">A464_2135</name>
</gene>